<evidence type="ECO:0000259" key="1">
    <source>
        <dbReference type="Pfam" id="PF12728"/>
    </source>
</evidence>
<evidence type="ECO:0000313" key="2">
    <source>
        <dbReference type="EMBL" id="MFC6199762.1"/>
    </source>
</evidence>
<dbReference type="InterPro" id="IPR009061">
    <property type="entry name" value="DNA-bd_dom_put_sf"/>
</dbReference>
<gene>
    <name evidence="2" type="ORF">ACFQDM_16910</name>
</gene>
<dbReference type="RefSeq" id="WP_377381176.1">
    <property type="nucleotide sequence ID" value="NZ_JBHSSW010000066.1"/>
</dbReference>
<dbReference type="InterPro" id="IPR010093">
    <property type="entry name" value="SinI_DNA-bd"/>
</dbReference>
<dbReference type="EMBL" id="JBHSSW010000066">
    <property type="protein sequence ID" value="MFC6199762.1"/>
    <property type="molecule type" value="Genomic_DNA"/>
</dbReference>
<keyword evidence="3" id="KW-1185">Reference proteome</keyword>
<proteinExistence type="predicted"/>
<feature type="domain" description="Helix-turn-helix" evidence="1">
    <location>
        <begin position="14"/>
        <end position="64"/>
    </location>
</feature>
<dbReference type="Pfam" id="PF12728">
    <property type="entry name" value="HTH_17"/>
    <property type="match status" value="1"/>
</dbReference>
<protein>
    <submittedName>
        <fullName evidence="2">Helix-turn-helix domain-containing protein</fullName>
    </submittedName>
</protein>
<reference evidence="3" key="1">
    <citation type="journal article" date="2019" name="Int. J. Syst. Evol. Microbiol.">
        <title>The Global Catalogue of Microorganisms (GCM) 10K type strain sequencing project: providing services to taxonomists for standard genome sequencing and annotation.</title>
        <authorList>
            <consortium name="The Broad Institute Genomics Platform"/>
            <consortium name="The Broad Institute Genome Sequencing Center for Infectious Disease"/>
            <person name="Wu L."/>
            <person name="Ma J."/>
        </authorList>
    </citation>
    <scope>NUCLEOTIDE SEQUENCE [LARGE SCALE GENOMIC DNA]</scope>
    <source>
        <strain evidence="3">CGMCC-1.15741</strain>
    </source>
</reference>
<organism evidence="2 3">
    <name type="scientific">Ponticaulis profundi</name>
    <dbReference type="NCBI Taxonomy" id="2665222"/>
    <lineage>
        <taxon>Bacteria</taxon>
        <taxon>Pseudomonadati</taxon>
        <taxon>Pseudomonadota</taxon>
        <taxon>Alphaproteobacteria</taxon>
        <taxon>Hyphomonadales</taxon>
        <taxon>Hyphomonadaceae</taxon>
        <taxon>Ponticaulis</taxon>
    </lineage>
</organism>
<dbReference type="SUPFAM" id="SSF46955">
    <property type="entry name" value="Putative DNA-binding domain"/>
    <property type="match status" value="1"/>
</dbReference>
<dbReference type="NCBIfam" id="TIGR01764">
    <property type="entry name" value="excise"/>
    <property type="match status" value="1"/>
</dbReference>
<sequence>MPLNVRAEHAIPKMLTTREAAEITNVSTQFLEKMRYDGSGPSYMKFGRAVRYPFADLLAWFERSRVGVADVFSSTISSGVAAERHV</sequence>
<dbReference type="InterPro" id="IPR041657">
    <property type="entry name" value="HTH_17"/>
</dbReference>
<accession>A0ABW1SES7</accession>
<evidence type="ECO:0000313" key="3">
    <source>
        <dbReference type="Proteomes" id="UP001596303"/>
    </source>
</evidence>
<dbReference type="Proteomes" id="UP001596303">
    <property type="component" value="Unassembled WGS sequence"/>
</dbReference>
<name>A0ABW1SES7_9PROT</name>
<comment type="caution">
    <text evidence="2">The sequence shown here is derived from an EMBL/GenBank/DDBJ whole genome shotgun (WGS) entry which is preliminary data.</text>
</comment>